<proteinExistence type="predicted"/>
<sequence>MMNRAPKVLATLLLAAASLPLTAAGAAADPACTRNVLNIVAHHDDDMFFLSPDLYQNLADPTVCVRTVFLVASDYHADRADTPDVDERMQYVRAREEGIRHAYAAAAELDVADWQLSPYSAGEVAATAYTLGHRLSIVELRIPDNASGGALWSLYAEGTGLTTVRGERNDPQTLSRDSLRGFLRGVAADFGADVINTVDPTADHHRWVDMSAQHIDGAMRSHPDHLSAARLVMWSFPDVPSRFYRDYTTMYLPENITGAAYDERLRIYWEYDAYDEDIRICDPGPECEDGWYYSWLHRQYRAEGPWMGDIVVPLPPSSRPGPHLGEIYHLENVWNGLRLAITPGATANAPLLSSSADAGTAQRFRLIATDGAWRRVGGRIGTDGGWLLQNVESGLCLTVEGASATERARVVQTACGQGRQVVRIHGGAASGYQLRFATTSDEDLAGAPDLALTATGGRDTGIVQGPITGGQDQWWQILPTS</sequence>
<dbReference type="Proteomes" id="UP001183643">
    <property type="component" value="Unassembled WGS sequence"/>
</dbReference>
<dbReference type="InterPro" id="IPR024078">
    <property type="entry name" value="LmbE-like_dom_sf"/>
</dbReference>
<dbReference type="SUPFAM" id="SSF50370">
    <property type="entry name" value="Ricin B-like lectins"/>
    <property type="match status" value="1"/>
</dbReference>
<gene>
    <name evidence="2" type="ORF">J2S41_004121</name>
</gene>
<dbReference type="InterPro" id="IPR035992">
    <property type="entry name" value="Ricin_B-like_lectins"/>
</dbReference>
<dbReference type="PROSITE" id="PS50231">
    <property type="entry name" value="RICIN_B_LECTIN"/>
    <property type="match status" value="1"/>
</dbReference>
<dbReference type="AlphaFoldDB" id="A0AAE3YNZ4"/>
<evidence type="ECO:0000313" key="2">
    <source>
        <dbReference type="EMBL" id="MDR7277343.1"/>
    </source>
</evidence>
<feature type="signal peptide" evidence="1">
    <location>
        <begin position="1"/>
        <end position="23"/>
    </location>
</feature>
<evidence type="ECO:0000256" key="1">
    <source>
        <dbReference type="SAM" id="SignalP"/>
    </source>
</evidence>
<evidence type="ECO:0000313" key="3">
    <source>
        <dbReference type="Proteomes" id="UP001183643"/>
    </source>
</evidence>
<dbReference type="CDD" id="cd00161">
    <property type="entry name" value="beta-trefoil_Ricin-like"/>
    <property type="match status" value="1"/>
</dbReference>
<feature type="chain" id="PRO_5042119935" description="GlcNAc-PI de-N-acetylase" evidence="1">
    <location>
        <begin position="24"/>
        <end position="481"/>
    </location>
</feature>
<name>A0AAE3YNZ4_9ACTN</name>
<dbReference type="RefSeq" id="WP_374728143.1">
    <property type="nucleotide sequence ID" value="NZ_JAVDYB010000001.1"/>
</dbReference>
<keyword evidence="3" id="KW-1185">Reference proteome</keyword>
<comment type="caution">
    <text evidence="2">The sequence shown here is derived from an EMBL/GenBank/DDBJ whole genome shotgun (WGS) entry which is preliminary data.</text>
</comment>
<reference evidence="2" key="1">
    <citation type="submission" date="2023-07" db="EMBL/GenBank/DDBJ databases">
        <title>Sequencing the genomes of 1000 actinobacteria strains.</title>
        <authorList>
            <person name="Klenk H.-P."/>
        </authorList>
    </citation>
    <scope>NUCLEOTIDE SEQUENCE</scope>
    <source>
        <strain evidence="2">DSM 44707</strain>
    </source>
</reference>
<keyword evidence="1" id="KW-0732">Signal</keyword>
<protein>
    <recommendedName>
        <fullName evidence="4">GlcNAc-PI de-N-acetylase</fullName>
    </recommendedName>
</protein>
<evidence type="ECO:0008006" key="4">
    <source>
        <dbReference type="Google" id="ProtNLM"/>
    </source>
</evidence>
<accession>A0AAE3YNZ4</accession>
<dbReference type="Gene3D" id="2.80.10.50">
    <property type="match status" value="1"/>
</dbReference>
<dbReference type="Gene3D" id="3.40.50.10320">
    <property type="entry name" value="LmbE-like"/>
    <property type="match status" value="1"/>
</dbReference>
<dbReference type="EMBL" id="JAVDYB010000001">
    <property type="protein sequence ID" value="MDR7277343.1"/>
    <property type="molecule type" value="Genomic_DNA"/>
</dbReference>
<organism evidence="2 3">
    <name type="scientific">Catenuloplanes atrovinosus</name>
    <dbReference type="NCBI Taxonomy" id="137266"/>
    <lineage>
        <taxon>Bacteria</taxon>
        <taxon>Bacillati</taxon>
        <taxon>Actinomycetota</taxon>
        <taxon>Actinomycetes</taxon>
        <taxon>Micromonosporales</taxon>
        <taxon>Micromonosporaceae</taxon>
        <taxon>Catenuloplanes</taxon>
    </lineage>
</organism>